<keyword evidence="1" id="KW-1133">Transmembrane helix</keyword>
<feature type="transmembrane region" description="Helical" evidence="1">
    <location>
        <begin position="85"/>
        <end position="102"/>
    </location>
</feature>
<comment type="caution">
    <text evidence="2">The sequence shown here is derived from an EMBL/GenBank/DDBJ whole genome shotgun (WGS) entry which is preliminary data.</text>
</comment>
<dbReference type="Proteomes" id="UP000009342">
    <property type="component" value="Unassembled WGS sequence"/>
</dbReference>
<dbReference type="EMBL" id="CAKZ01000147">
    <property type="protein sequence ID" value="CCJ82520.1"/>
    <property type="molecule type" value="Genomic_DNA"/>
</dbReference>
<evidence type="ECO:0000256" key="1">
    <source>
        <dbReference type="SAM" id="Phobius"/>
    </source>
</evidence>
<keyword evidence="1" id="KW-0812">Transmembrane</keyword>
<evidence type="ECO:0008006" key="4">
    <source>
        <dbReference type="Google" id="ProtNLM"/>
    </source>
</evidence>
<reference evidence="3" key="1">
    <citation type="journal article" date="2012" name="PLoS ONE">
        <title>Comparative analysis of genome sequences covering the seven cronobacter species.</title>
        <authorList>
            <person name="Joseph S."/>
            <person name="Desai P."/>
            <person name="Ji Y."/>
            <person name="Cummings C.A."/>
            <person name="Shih R."/>
            <person name="Degoricija L."/>
            <person name="Rico A."/>
            <person name="Brzoska P."/>
            <person name="Hamby S.E."/>
            <person name="Masood N."/>
            <person name="Hariri S."/>
            <person name="Sonbol H."/>
            <person name="Chuzhanova N."/>
            <person name="McClelland M."/>
            <person name="Furtado M.R."/>
            <person name="Forsythe S.J."/>
        </authorList>
    </citation>
    <scope>NUCLEOTIDE SEQUENCE [LARGE SCALE GENOMIC DNA]</scope>
    <source>
        <strain evidence="3">1210</strain>
    </source>
</reference>
<proteinExistence type="predicted"/>
<keyword evidence="3" id="KW-1185">Reference proteome</keyword>
<organism evidence="2 3">
    <name type="scientific">Cronobacter dublinensis 1210</name>
    <dbReference type="NCBI Taxonomy" id="1208656"/>
    <lineage>
        <taxon>Bacteria</taxon>
        <taxon>Pseudomonadati</taxon>
        <taxon>Pseudomonadota</taxon>
        <taxon>Gammaproteobacteria</taxon>
        <taxon>Enterobacterales</taxon>
        <taxon>Enterobacteriaceae</taxon>
        <taxon>Cronobacter</taxon>
    </lineage>
</organism>
<sequence>MLCVLILHDAGYPYFYREAFGRYGVGVIIALNRALWYGMLPTFILMALLPLRLIKAHYLLVLLIPGVLFGFGASTHFTLCVLLSLYWLTGCLVMFFIKYAVYRRIAQRFNLSPL</sequence>
<evidence type="ECO:0000313" key="2">
    <source>
        <dbReference type="EMBL" id="CCJ82520.1"/>
    </source>
</evidence>
<feature type="transmembrane region" description="Helical" evidence="1">
    <location>
        <begin position="34"/>
        <end position="51"/>
    </location>
</feature>
<keyword evidence="1" id="KW-0472">Membrane</keyword>
<name>A0ABP1WAG1_9ENTR</name>
<gene>
    <name evidence="2" type="ORF">BN134_3281</name>
</gene>
<evidence type="ECO:0000313" key="3">
    <source>
        <dbReference type="Proteomes" id="UP000009342"/>
    </source>
</evidence>
<feature type="transmembrane region" description="Helical" evidence="1">
    <location>
        <begin position="58"/>
        <end position="79"/>
    </location>
</feature>
<protein>
    <recommendedName>
        <fullName evidence="4">Inner membrane protein</fullName>
    </recommendedName>
</protein>
<accession>A0ABP1WAG1</accession>